<gene>
    <name evidence="1" type="ORF">METZ01_LOCUS382715</name>
</gene>
<reference evidence="1" key="1">
    <citation type="submission" date="2018-05" db="EMBL/GenBank/DDBJ databases">
        <authorList>
            <person name="Lanie J.A."/>
            <person name="Ng W.-L."/>
            <person name="Kazmierczak K.M."/>
            <person name="Andrzejewski T.M."/>
            <person name="Davidsen T.M."/>
            <person name="Wayne K.J."/>
            <person name="Tettelin H."/>
            <person name="Glass J.I."/>
            <person name="Rusch D."/>
            <person name="Podicherti R."/>
            <person name="Tsui H.-C.T."/>
            <person name="Winkler M.E."/>
        </authorList>
    </citation>
    <scope>NUCLEOTIDE SEQUENCE</scope>
</reference>
<dbReference type="EMBL" id="UINC01141867">
    <property type="protein sequence ID" value="SVD29861.1"/>
    <property type="molecule type" value="Genomic_DNA"/>
</dbReference>
<organism evidence="1">
    <name type="scientific">marine metagenome</name>
    <dbReference type="NCBI Taxonomy" id="408172"/>
    <lineage>
        <taxon>unclassified sequences</taxon>
        <taxon>metagenomes</taxon>
        <taxon>ecological metagenomes</taxon>
    </lineage>
</organism>
<name>A0A382U7T7_9ZZZZ</name>
<accession>A0A382U7T7</accession>
<dbReference type="AlphaFoldDB" id="A0A382U7T7"/>
<proteinExistence type="predicted"/>
<sequence length="125" mass="12951">MPNQVSVGVLALLLFGGLMSGCADTSPPKGPGYVADERPGKVASRPEAVAVSAVAAQSGLTPDQLVVISLEAMNFADGSLDCPQPGMAYPQVITPGYWVLLEGGSQSFDVRVSGDRSRICDTPRD</sequence>
<evidence type="ECO:0000313" key="1">
    <source>
        <dbReference type="EMBL" id="SVD29861.1"/>
    </source>
</evidence>
<protein>
    <submittedName>
        <fullName evidence="1">Uncharacterized protein</fullName>
    </submittedName>
</protein>